<feature type="compositionally biased region" description="Polar residues" evidence="1">
    <location>
        <begin position="1"/>
        <end position="12"/>
    </location>
</feature>
<feature type="region of interest" description="Disordered" evidence="1">
    <location>
        <begin position="1"/>
        <end position="45"/>
    </location>
</feature>
<evidence type="ECO:0000256" key="1">
    <source>
        <dbReference type="SAM" id="MobiDB-lite"/>
    </source>
</evidence>
<protein>
    <submittedName>
        <fullName evidence="2">Uncharacterized protein</fullName>
    </submittedName>
</protein>
<evidence type="ECO:0000313" key="3">
    <source>
        <dbReference type="Proteomes" id="UP000036367"/>
    </source>
</evidence>
<dbReference type="AlphaFoldDB" id="A0A0J1ENG8"/>
<reference evidence="2" key="1">
    <citation type="submission" date="2015-05" db="EMBL/GenBank/DDBJ databases">
        <title>Permanent draft genome of Rhodopirellula islandicus K833.</title>
        <authorList>
            <person name="Kizina J."/>
            <person name="Richter M."/>
            <person name="Glockner F.O."/>
            <person name="Harder J."/>
        </authorList>
    </citation>
    <scope>NUCLEOTIDE SEQUENCE [LARGE SCALE GENOMIC DNA]</scope>
    <source>
        <strain evidence="2">K833</strain>
    </source>
</reference>
<keyword evidence="3" id="KW-1185">Reference proteome</keyword>
<organism evidence="2 3">
    <name type="scientific">Rhodopirellula islandica</name>
    <dbReference type="NCBI Taxonomy" id="595434"/>
    <lineage>
        <taxon>Bacteria</taxon>
        <taxon>Pseudomonadati</taxon>
        <taxon>Planctomycetota</taxon>
        <taxon>Planctomycetia</taxon>
        <taxon>Pirellulales</taxon>
        <taxon>Pirellulaceae</taxon>
        <taxon>Rhodopirellula</taxon>
    </lineage>
</organism>
<evidence type="ECO:0000313" key="2">
    <source>
        <dbReference type="EMBL" id="KLU07059.1"/>
    </source>
</evidence>
<accession>A0A0J1ENG8</accession>
<dbReference type="EMBL" id="LECT01000007">
    <property type="protein sequence ID" value="KLU07059.1"/>
    <property type="molecule type" value="Genomic_DNA"/>
</dbReference>
<gene>
    <name evidence="2" type="ORF">RISK_000860</name>
</gene>
<comment type="caution">
    <text evidence="2">The sequence shown here is derived from an EMBL/GenBank/DDBJ whole genome shotgun (WGS) entry which is preliminary data.</text>
</comment>
<proteinExistence type="predicted"/>
<name>A0A0J1ENG8_RHOIS</name>
<feature type="compositionally biased region" description="Basic and acidic residues" evidence="1">
    <location>
        <begin position="32"/>
        <end position="45"/>
    </location>
</feature>
<sequence>MRGHRFSSSSEFNAVDQGGLTMRPHFSPPRSSPKEDRAPLSHDLG</sequence>
<dbReference type="Proteomes" id="UP000036367">
    <property type="component" value="Unassembled WGS sequence"/>
</dbReference>